<name>A0A1V4KI30_PATFA</name>
<comment type="caution">
    <text evidence="1">The sequence shown here is derived from an EMBL/GenBank/DDBJ whole genome shotgun (WGS) entry which is preliminary data.</text>
</comment>
<sequence length="117" mass="13734">MEFWKIVHHGSCFLKQLQKWSKRSLCTLKKRFQSRAWFYVCTGNLKPNYPKPSHLHLPQCSIIPLAGQGVEILCKRTCKAPLLMTAYQCPGCPDHPKGNLKRLPHKYFLRAIFFYNR</sequence>
<protein>
    <submittedName>
        <fullName evidence="1">Uncharacterized protein</fullName>
    </submittedName>
</protein>
<keyword evidence="2" id="KW-1185">Reference proteome</keyword>
<organism evidence="1 2">
    <name type="scientific">Patagioenas fasciata monilis</name>
    <dbReference type="NCBI Taxonomy" id="372326"/>
    <lineage>
        <taxon>Eukaryota</taxon>
        <taxon>Metazoa</taxon>
        <taxon>Chordata</taxon>
        <taxon>Craniata</taxon>
        <taxon>Vertebrata</taxon>
        <taxon>Euteleostomi</taxon>
        <taxon>Archelosauria</taxon>
        <taxon>Archosauria</taxon>
        <taxon>Dinosauria</taxon>
        <taxon>Saurischia</taxon>
        <taxon>Theropoda</taxon>
        <taxon>Coelurosauria</taxon>
        <taxon>Aves</taxon>
        <taxon>Neognathae</taxon>
        <taxon>Neoaves</taxon>
        <taxon>Columbimorphae</taxon>
        <taxon>Columbiformes</taxon>
        <taxon>Columbidae</taxon>
        <taxon>Patagioenas</taxon>
    </lineage>
</organism>
<gene>
    <name evidence="1" type="ORF">AV530_015616</name>
</gene>
<reference evidence="1 2" key="1">
    <citation type="submission" date="2016-02" db="EMBL/GenBank/DDBJ databases">
        <title>Band-tailed pigeon sequencing and assembly.</title>
        <authorList>
            <person name="Soares A.E."/>
            <person name="Novak B.J."/>
            <person name="Rice E.S."/>
            <person name="O'Connell B."/>
            <person name="Chang D."/>
            <person name="Weber S."/>
            <person name="Shapiro B."/>
        </authorList>
    </citation>
    <scope>NUCLEOTIDE SEQUENCE [LARGE SCALE GENOMIC DNA]</scope>
    <source>
        <strain evidence="1">BTP2013</strain>
        <tissue evidence="1">Blood</tissue>
    </source>
</reference>
<evidence type="ECO:0000313" key="2">
    <source>
        <dbReference type="Proteomes" id="UP000190648"/>
    </source>
</evidence>
<accession>A0A1V4KI30</accession>
<dbReference type="EMBL" id="LSYS01003057">
    <property type="protein sequence ID" value="OPJ84126.1"/>
    <property type="molecule type" value="Genomic_DNA"/>
</dbReference>
<evidence type="ECO:0000313" key="1">
    <source>
        <dbReference type="EMBL" id="OPJ84126.1"/>
    </source>
</evidence>
<dbReference type="Proteomes" id="UP000190648">
    <property type="component" value="Unassembled WGS sequence"/>
</dbReference>
<dbReference type="AlphaFoldDB" id="A0A1V4KI30"/>
<proteinExistence type="predicted"/>